<evidence type="ECO:0000256" key="1">
    <source>
        <dbReference type="ARBA" id="ARBA00023002"/>
    </source>
</evidence>
<evidence type="ECO:0000313" key="4">
    <source>
        <dbReference type="EMBL" id="MFL9877321.1"/>
    </source>
</evidence>
<dbReference type="Pfam" id="PF01266">
    <property type="entry name" value="DAO"/>
    <property type="match status" value="1"/>
</dbReference>
<sequence>MSSPSSSSSASSASSSPSSPSSISRQVVIIGAGAIGAMSALHAIDQGMQVTIVDPGTPGGEHASSYGNAGWLSSHSILPPSEPGVWKKVPGFLLDPLGPLSIRWRYLPRTLPWLLRYLIAGSTEARITETAKALRTLLAGAAPLHQQIAEKAGVGQLIELSGLLHVYRSRQHFEGDARGWRIRRELGIGWQEIEAEELHQREPDLDPGYGFGVFINEAGHCRNPGAYIAGLIQHACDRGASLRAVKATGFRFAGDRLAAVQTEEGEIVCDAAVIAAGAQAKMLAAQAGDNVPLETERGYHAMVEHPEGHPRTPMMIMDRKVIATQTELGLRVAGQVEIASFEAEPDWRRAEIMRDLALQLFPALPRDLPASRVRYWLGRRPSMPDGLPCIGPSTRSADVIHAFGHGHIGLGTSARTGRLVAQLLAGQKPEIDLAPFSAQRF</sequence>
<evidence type="ECO:0000256" key="2">
    <source>
        <dbReference type="SAM" id="MobiDB-lite"/>
    </source>
</evidence>
<name>A0ABW8Z4N9_9BURK</name>
<reference evidence="4 5" key="1">
    <citation type="journal article" date="2024" name="Chem. Sci.">
        <title>Discovery of megapolipeptins by genome mining of a Burkholderiales bacteria collection.</title>
        <authorList>
            <person name="Paulo B.S."/>
            <person name="Recchia M.J.J."/>
            <person name="Lee S."/>
            <person name="Fergusson C.H."/>
            <person name="Romanowski S.B."/>
            <person name="Hernandez A."/>
            <person name="Krull N."/>
            <person name="Liu D.Y."/>
            <person name="Cavanagh H."/>
            <person name="Bos A."/>
            <person name="Gray C.A."/>
            <person name="Murphy B.T."/>
            <person name="Linington R.G."/>
            <person name="Eustaquio A.S."/>
        </authorList>
    </citation>
    <scope>NUCLEOTIDE SEQUENCE [LARGE SCALE GENOMIC DNA]</scope>
    <source>
        <strain evidence="4 5">RL21-008-BIB-B</strain>
    </source>
</reference>
<dbReference type="RefSeq" id="WP_408166124.1">
    <property type="nucleotide sequence ID" value="NZ_JAQQFR010000002.1"/>
</dbReference>
<comment type="caution">
    <text evidence="4">The sequence shown here is derived from an EMBL/GenBank/DDBJ whole genome shotgun (WGS) entry which is preliminary data.</text>
</comment>
<dbReference type="InterPro" id="IPR006076">
    <property type="entry name" value="FAD-dep_OxRdtase"/>
</dbReference>
<protein>
    <submittedName>
        <fullName evidence="4">FAD-dependent oxidoreductase</fullName>
    </submittedName>
</protein>
<dbReference type="Gene3D" id="3.30.9.10">
    <property type="entry name" value="D-Amino Acid Oxidase, subunit A, domain 2"/>
    <property type="match status" value="1"/>
</dbReference>
<gene>
    <name evidence="4" type="ORF">PQR63_02930</name>
</gene>
<dbReference type="Proteomes" id="UP001629214">
    <property type="component" value="Unassembled WGS sequence"/>
</dbReference>
<dbReference type="PANTHER" id="PTHR13847">
    <property type="entry name" value="SARCOSINE DEHYDROGENASE-RELATED"/>
    <property type="match status" value="1"/>
</dbReference>
<proteinExistence type="predicted"/>
<keyword evidence="5" id="KW-1185">Reference proteome</keyword>
<dbReference type="SUPFAM" id="SSF54373">
    <property type="entry name" value="FAD-linked reductases, C-terminal domain"/>
    <property type="match status" value="1"/>
</dbReference>
<dbReference type="SUPFAM" id="SSF51905">
    <property type="entry name" value="FAD/NAD(P)-binding domain"/>
    <property type="match status" value="1"/>
</dbReference>
<dbReference type="EMBL" id="JAQQFR010000002">
    <property type="protein sequence ID" value="MFL9877321.1"/>
    <property type="molecule type" value="Genomic_DNA"/>
</dbReference>
<evidence type="ECO:0000313" key="5">
    <source>
        <dbReference type="Proteomes" id="UP001629214"/>
    </source>
</evidence>
<dbReference type="PANTHER" id="PTHR13847:SF289">
    <property type="entry name" value="GLYCINE OXIDASE"/>
    <property type="match status" value="1"/>
</dbReference>
<feature type="region of interest" description="Disordered" evidence="2">
    <location>
        <begin position="1"/>
        <end position="22"/>
    </location>
</feature>
<dbReference type="InterPro" id="IPR036188">
    <property type="entry name" value="FAD/NAD-bd_sf"/>
</dbReference>
<evidence type="ECO:0000259" key="3">
    <source>
        <dbReference type="Pfam" id="PF01266"/>
    </source>
</evidence>
<keyword evidence="1" id="KW-0560">Oxidoreductase</keyword>
<feature type="domain" description="FAD dependent oxidoreductase" evidence="3">
    <location>
        <begin position="27"/>
        <end position="423"/>
    </location>
</feature>
<organism evidence="4 5">
    <name type="scientific">Herbaspirillum rhizosphaerae</name>
    <dbReference type="NCBI Taxonomy" id="346179"/>
    <lineage>
        <taxon>Bacteria</taxon>
        <taxon>Pseudomonadati</taxon>
        <taxon>Pseudomonadota</taxon>
        <taxon>Betaproteobacteria</taxon>
        <taxon>Burkholderiales</taxon>
        <taxon>Oxalobacteraceae</taxon>
        <taxon>Herbaspirillum</taxon>
    </lineage>
</organism>
<dbReference type="Gene3D" id="3.50.50.60">
    <property type="entry name" value="FAD/NAD(P)-binding domain"/>
    <property type="match status" value="2"/>
</dbReference>
<accession>A0ABW8Z4N9</accession>